<protein>
    <submittedName>
        <fullName evidence="2">Uncharacterized protein</fullName>
    </submittedName>
</protein>
<keyword evidence="1" id="KW-0812">Transmembrane</keyword>
<sequence>MAIALPYVYHWPAKILVVRPFATMVTGSLLIIPKPWVMGLPRYKTFTRHPPRYPTSITPSDFRSNIIQASEGLALRLVWLALNKWLLQSSCPA</sequence>
<evidence type="ECO:0000313" key="3">
    <source>
        <dbReference type="Proteomes" id="UP001610444"/>
    </source>
</evidence>
<keyword evidence="1" id="KW-1133">Transmembrane helix</keyword>
<dbReference type="RefSeq" id="XP_070893099.1">
    <property type="nucleotide sequence ID" value="XM_071041980.1"/>
</dbReference>
<evidence type="ECO:0000313" key="2">
    <source>
        <dbReference type="EMBL" id="KAL2838587.1"/>
    </source>
</evidence>
<name>A0ABR4JHK9_9EURO</name>
<dbReference type="GeneID" id="98157144"/>
<feature type="transmembrane region" description="Helical" evidence="1">
    <location>
        <begin position="15"/>
        <end position="32"/>
    </location>
</feature>
<organism evidence="2 3">
    <name type="scientific">Aspergillus pseudodeflectus</name>
    <dbReference type="NCBI Taxonomy" id="176178"/>
    <lineage>
        <taxon>Eukaryota</taxon>
        <taxon>Fungi</taxon>
        <taxon>Dikarya</taxon>
        <taxon>Ascomycota</taxon>
        <taxon>Pezizomycotina</taxon>
        <taxon>Eurotiomycetes</taxon>
        <taxon>Eurotiomycetidae</taxon>
        <taxon>Eurotiales</taxon>
        <taxon>Aspergillaceae</taxon>
        <taxon>Aspergillus</taxon>
        <taxon>Aspergillus subgen. Nidulantes</taxon>
    </lineage>
</organism>
<comment type="caution">
    <text evidence="2">The sequence shown here is derived from an EMBL/GenBank/DDBJ whole genome shotgun (WGS) entry which is preliminary data.</text>
</comment>
<reference evidence="2 3" key="1">
    <citation type="submission" date="2024-07" db="EMBL/GenBank/DDBJ databases">
        <title>Section-level genome sequencing and comparative genomics of Aspergillus sections Usti and Cavernicolus.</title>
        <authorList>
            <consortium name="Lawrence Berkeley National Laboratory"/>
            <person name="Nybo J.L."/>
            <person name="Vesth T.C."/>
            <person name="Theobald S."/>
            <person name="Frisvad J.C."/>
            <person name="Larsen T.O."/>
            <person name="Kjaerboelling I."/>
            <person name="Rothschild-Mancinelli K."/>
            <person name="Lyhne E.K."/>
            <person name="Kogle M.E."/>
            <person name="Barry K."/>
            <person name="Clum A."/>
            <person name="Na H."/>
            <person name="Ledsgaard L."/>
            <person name="Lin J."/>
            <person name="Lipzen A."/>
            <person name="Kuo A."/>
            <person name="Riley R."/>
            <person name="Mondo S."/>
            <person name="LaButti K."/>
            <person name="Haridas S."/>
            <person name="Pangalinan J."/>
            <person name="Salamov A.A."/>
            <person name="Simmons B.A."/>
            <person name="Magnuson J.K."/>
            <person name="Chen J."/>
            <person name="Drula E."/>
            <person name="Henrissat B."/>
            <person name="Wiebenga A."/>
            <person name="Lubbers R.J."/>
            <person name="Gomes A.C."/>
            <person name="Macurrencykelacurrency M.R."/>
            <person name="Stajich J."/>
            <person name="Grigoriev I.V."/>
            <person name="Mortensen U.H."/>
            <person name="De vries R.P."/>
            <person name="Baker S.E."/>
            <person name="Andersen M.R."/>
        </authorList>
    </citation>
    <scope>NUCLEOTIDE SEQUENCE [LARGE SCALE GENOMIC DNA]</scope>
    <source>
        <strain evidence="2 3">CBS 756.74</strain>
    </source>
</reference>
<proteinExistence type="predicted"/>
<keyword evidence="1" id="KW-0472">Membrane</keyword>
<dbReference type="Proteomes" id="UP001610444">
    <property type="component" value="Unassembled WGS sequence"/>
</dbReference>
<gene>
    <name evidence="2" type="ORF">BJX68DRAFT_248747</name>
</gene>
<accession>A0ABR4JHK9</accession>
<evidence type="ECO:0000256" key="1">
    <source>
        <dbReference type="SAM" id="Phobius"/>
    </source>
</evidence>
<dbReference type="EMBL" id="JBFXLR010000083">
    <property type="protein sequence ID" value="KAL2838587.1"/>
    <property type="molecule type" value="Genomic_DNA"/>
</dbReference>
<keyword evidence="3" id="KW-1185">Reference proteome</keyword>